<evidence type="ECO:0000256" key="1">
    <source>
        <dbReference type="SAM" id="MobiDB-lite"/>
    </source>
</evidence>
<feature type="region of interest" description="Disordered" evidence="1">
    <location>
        <begin position="232"/>
        <end position="272"/>
    </location>
</feature>
<evidence type="ECO:0000313" key="2">
    <source>
        <dbReference type="EMBL" id="RHZ44062.1"/>
    </source>
</evidence>
<evidence type="ECO:0000313" key="3">
    <source>
        <dbReference type="Proteomes" id="UP000266861"/>
    </source>
</evidence>
<organism evidence="2 3">
    <name type="scientific">Diversispora epigaea</name>
    <dbReference type="NCBI Taxonomy" id="1348612"/>
    <lineage>
        <taxon>Eukaryota</taxon>
        <taxon>Fungi</taxon>
        <taxon>Fungi incertae sedis</taxon>
        <taxon>Mucoromycota</taxon>
        <taxon>Glomeromycotina</taxon>
        <taxon>Glomeromycetes</taxon>
        <taxon>Diversisporales</taxon>
        <taxon>Diversisporaceae</taxon>
        <taxon>Diversispora</taxon>
    </lineage>
</organism>
<dbReference type="EMBL" id="PQFF01000596">
    <property type="protein sequence ID" value="RHZ44062.1"/>
    <property type="molecule type" value="Genomic_DNA"/>
</dbReference>
<gene>
    <name evidence="2" type="ORF">Glove_767g6</name>
</gene>
<comment type="caution">
    <text evidence="2">The sequence shown here is derived from an EMBL/GenBank/DDBJ whole genome shotgun (WGS) entry which is preliminary data.</text>
</comment>
<dbReference type="AlphaFoldDB" id="A0A397FZ61"/>
<proteinExistence type="predicted"/>
<name>A0A397FZ61_9GLOM</name>
<protein>
    <submittedName>
        <fullName evidence="2">Uncharacterized protein</fullName>
    </submittedName>
</protein>
<feature type="compositionally biased region" description="Polar residues" evidence="1">
    <location>
        <begin position="41"/>
        <end position="50"/>
    </location>
</feature>
<keyword evidence="3" id="KW-1185">Reference proteome</keyword>
<accession>A0A397FZ61</accession>
<feature type="compositionally biased region" description="Low complexity" evidence="1">
    <location>
        <begin position="236"/>
        <end position="256"/>
    </location>
</feature>
<feature type="region of interest" description="Disordered" evidence="1">
    <location>
        <begin position="34"/>
        <end position="75"/>
    </location>
</feature>
<sequence>MYHKKCEENFRSNADDVERLGPLMQFDYVGRKHPRMKGGRYSTTGSSPRTWSDLRPNVDKSSRTEPHRLESTSQTKLDRTVQVDGTDGLMEKLMTLINGDAKVNCRLVPGFLGPSMCTDKILKKVRGKITRRITPEDKNSKFFRQMTTNPLEWAIIPHTSNIKNNARLSITIPTEVLVKKYNSALPNYILLGNDWFYGRKYDNDELQTYLPEIVTDAKDGWKEQLCVSRILKPKRSQGSDTSDSSASNASLSSSGSEDVHVYKTTAIKKRPK</sequence>
<dbReference type="Proteomes" id="UP000266861">
    <property type="component" value="Unassembled WGS sequence"/>
</dbReference>
<reference evidence="2 3" key="1">
    <citation type="submission" date="2018-08" db="EMBL/GenBank/DDBJ databases">
        <title>Genome and evolution of the arbuscular mycorrhizal fungus Diversispora epigaea (formerly Glomus versiforme) and its bacterial endosymbionts.</title>
        <authorList>
            <person name="Sun X."/>
            <person name="Fei Z."/>
            <person name="Harrison M."/>
        </authorList>
    </citation>
    <scope>NUCLEOTIDE SEQUENCE [LARGE SCALE GENOMIC DNA]</scope>
    <source>
        <strain evidence="2 3">IT104</strain>
    </source>
</reference>
<feature type="compositionally biased region" description="Basic and acidic residues" evidence="1">
    <location>
        <begin position="56"/>
        <end position="75"/>
    </location>
</feature>